<dbReference type="PANTHER" id="PTHR34822:SF1">
    <property type="entry name" value="GRPB FAMILY PROTEIN"/>
    <property type="match status" value="1"/>
</dbReference>
<dbReference type="Pfam" id="PF04229">
    <property type="entry name" value="GrpB"/>
    <property type="match status" value="1"/>
</dbReference>
<evidence type="ECO:0008006" key="3">
    <source>
        <dbReference type="Google" id="ProtNLM"/>
    </source>
</evidence>
<name>B9M8V0_GEODF</name>
<dbReference type="Gene3D" id="3.30.460.10">
    <property type="entry name" value="Beta Polymerase, domain 2"/>
    <property type="match status" value="1"/>
</dbReference>
<evidence type="ECO:0000313" key="2">
    <source>
        <dbReference type="Proteomes" id="UP000007721"/>
    </source>
</evidence>
<dbReference type="Proteomes" id="UP000007721">
    <property type="component" value="Chromosome"/>
</dbReference>
<keyword evidence="2" id="KW-1185">Reference proteome</keyword>
<dbReference type="RefSeq" id="WP_012647175.1">
    <property type="nucleotide sequence ID" value="NC_011979.1"/>
</dbReference>
<gene>
    <name evidence="1" type="ordered locus">Geob_2091</name>
</gene>
<proteinExistence type="predicted"/>
<dbReference type="InterPro" id="IPR007344">
    <property type="entry name" value="GrpB/CoaE"/>
</dbReference>
<reference evidence="1 2" key="1">
    <citation type="submission" date="2009-01" db="EMBL/GenBank/DDBJ databases">
        <title>Complete sequence of Geobacter sp. FRC-32.</title>
        <authorList>
            <consortium name="US DOE Joint Genome Institute"/>
            <person name="Lucas S."/>
            <person name="Copeland A."/>
            <person name="Lapidus A."/>
            <person name="Glavina del Rio T."/>
            <person name="Dalin E."/>
            <person name="Tice H."/>
            <person name="Bruce D."/>
            <person name="Goodwin L."/>
            <person name="Pitluck S."/>
            <person name="Saunders E."/>
            <person name="Brettin T."/>
            <person name="Detter J.C."/>
            <person name="Han C."/>
            <person name="Larimer F."/>
            <person name="Land M."/>
            <person name="Hauser L."/>
            <person name="Kyrpides N."/>
            <person name="Ovchinnikova G."/>
            <person name="Kostka J."/>
            <person name="Richardson P."/>
        </authorList>
    </citation>
    <scope>NUCLEOTIDE SEQUENCE [LARGE SCALE GENOMIC DNA]</scope>
    <source>
        <strain evidence="2">DSM 22248 / JCM 15807 / FRC-32</strain>
    </source>
</reference>
<dbReference type="SUPFAM" id="SSF81301">
    <property type="entry name" value="Nucleotidyltransferase"/>
    <property type="match status" value="1"/>
</dbReference>
<dbReference type="InterPro" id="IPR043519">
    <property type="entry name" value="NT_sf"/>
</dbReference>
<organism evidence="1 2">
    <name type="scientific">Geotalea daltonii (strain DSM 22248 / JCM 15807 / FRC-32)</name>
    <name type="common">Geobacter daltonii</name>
    <dbReference type="NCBI Taxonomy" id="316067"/>
    <lineage>
        <taxon>Bacteria</taxon>
        <taxon>Pseudomonadati</taxon>
        <taxon>Thermodesulfobacteriota</taxon>
        <taxon>Desulfuromonadia</taxon>
        <taxon>Geobacterales</taxon>
        <taxon>Geobacteraceae</taxon>
        <taxon>Geotalea</taxon>
    </lineage>
</organism>
<evidence type="ECO:0000313" key="1">
    <source>
        <dbReference type="EMBL" id="ACM20446.1"/>
    </source>
</evidence>
<dbReference type="eggNOG" id="COG2320">
    <property type="taxonomic scope" value="Bacteria"/>
</dbReference>
<dbReference type="OrthoDB" id="9799092at2"/>
<dbReference type="AlphaFoldDB" id="B9M8V0"/>
<dbReference type="EMBL" id="CP001390">
    <property type="protein sequence ID" value="ACM20446.1"/>
    <property type="molecule type" value="Genomic_DNA"/>
</dbReference>
<dbReference type="STRING" id="316067.Geob_2091"/>
<sequence length="200" mass="23428">METLEEKIARVVKEEVAIVPYDPRWRDLFEEERRHLLSCLPHDLVKRIEHFGSTAVPGLTAKPIVDILVEVTSLDETQKLIAPILEAQGYDYFWRPTCGDDTPPFYAWFIKRDKNGNRTHHIHMIERDFEHWDRLLFRDYLIDHPDAAREYEDLKTQLSEAHHGDRVSYTKAKSDFVNLVTEMAKADLQKGPTTRRQTTG</sequence>
<accession>B9M8V0</accession>
<dbReference type="KEGG" id="geo:Geob_2091"/>
<dbReference type="HOGENOM" id="CLU_086407_4_1_7"/>
<protein>
    <recommendedName>
        <fullName evidence="3">GrpB family protein</fullName>
    </recommendedName>
</protein>
<dbReference type="PANTHER" id="PTHR34822">
    <property type="entry name" value="GRPB DOMAIN PROTEIN (AFU_ORTHOLOGUE AFUA_1G01530)"/>
    <property type="match status" value="1"/>
</dbReference>